<dbReference type="PROSITE" id="PS00615">
    <property type="entry name" value="C_TYPE_LECTIN_1"/>
    <property type="match status" value="1"/>
</dbReference>
<dbReference type="Proteomes" id="UP000593567">
    <property type="component" value="Unassembled WGS sequence"/>
</dbReference>
<gene>
    <name evidence="4" type="ORF">EB796_022681</name>
</gene>
<dbReference type="SUPFAM" id="SSF82895">
    <property type="entry name" value="TSP-1 type 1 repeat"/>
    <property type="match status" value="3"/>
</dbReference>
<evidence type="ECO:0000313" key="4">
    <source>
        <dbReference type="EMBL" id="KAF6019005.1"/>
    </source>
</evidence>
<dbReference type="EMBL" id="VXIV02003259">
    <property type="protein sequence ID" value="KAF6019005.1"/>
    <property type="molecule type" value="Genomic_DNA"/>
</dbReference>
<dbReference type="PROSITE" id="PS50092">
    <property type="entry name" value="TSP1"/>
    <property type="match status" value="3"/>
</dbReference>
<dbReference type="Pfam" id="PF00090">
    <property type="entry name" value="TSP_1"/>
    <property type="match status" value="3"/>
</dbReference>
<feature type="domain" description="C-type lectin" evidence="3">
    <location>
        <begin position="74"/>
        <end position="200"/>
    </location>
</feature>
<dbReference type="InterPro" id="IPR001304">
    <property type="entry name" value="C-type_lectin-like"/>
</dbReference>
<keyword evidence="1" id="KW-0677">Repeat</keyword>
<keyword evidence="2" id="KW-1015">Disulfide bond</keyword>
<evidence type="ECO:0000256" key="1">
    <source>
        <dbReference type="ARBA" id="ARBA00022737"/>
    </source>
</evidence>
<dbReference type="InterPro" id="IPR016186">
    <property type="entry name" value="C-type_lectin-like/link_sf"/>
</dbReference>
<sequence>MAAIVCSGTKETCVLKSLSSSCTNQRFACQFGKTDGIWSDWSALRECDPGITECTYNSNYTYIRNRSCDSPKNYLGGNFALAMTLSSPQRARKACTNDYGESAHLLVVNSEEKHSALLGYRRIYGIANNVYWIDLAFDNDLSKWVWYTSGQLTSSSFENWEPGFNSLATPTYTAGSMECDSEDCVWGEKDSTDQLEFICEFTQVDGIWSTWQEWTNCSVSPHGSFCSGQNTFVRVRTCDNPAPQLDGEDCVGSEYMTHDLDCLDGDWVAATFTKEKCLAFIETTQDYAASQAACVSVTQREDARLAILDDSELWDVFEAIVADGQPSTGDCTTASSSTWEWSSTACTDSKFALCEYGIEIIHGGWSEWGNWSDCPASFCSYANITRNRTCDNPEPANGGRDCEGNMTDISWCYNSSCPIDGNWTVWSEWSNCTYYCQRERSRSCTNPAPLYFGNYCEGSHNESQRCTEKPCNSMCS</sequence>
<dbReference type="InterPro" id="IPR000884">
    <property type="entry name" value="TSP1_rpt"/>
</dbReference>
<dbReference type="SMART" id="SM00034">
    <property type="entry name" value="CLECT"/>
    <property type="match status" value="1"/>
</dbReference>
<protein>
    <recommendedName>
        <fullName evidence="3">C-type lectin domain-containing protein</fullName>
    </recommendedName>
</protein>
<dbReference type="Gene3D" id="2.20.100.10">
    <property type="entry name" value="Thrombospondin type-1 (TSP1) repeat"/>
    <property type="match status" value="3"/>
</dbReference>
<evidence type="ECO:0000256" key="2">
    <source>
        <dbReference type="ARBA" id="ARBA00023157"/>
    </source>
</evidence>
<dbReference type="InterPro" id="IPR052065">
    <property type="entry name" value="Compl_asym_regulator"/>
</dbReference>
<dbReference type="InterPro" id="IPR018378">
    <property type="entry name" value="C-type_lectin_CS"/>
</dbReference>
<dbReference type="SUPFAM" id="SSF56436">
    <property type="entry name" value="C-type lectin-like"/>
    <property type="match status" value="2"/>
</dbReference>
<accession>A0A7J7IYX8</accession>
<dbReference type="PANTHER" id="PTHR22906">
    <property type="entry name" value="PROPERDIN"/>
    <property type="match status" value="1"/>
</dbReference>
<comment type="caution">
    <text evidence="4">The sequence shown here is derived from an EMBL/GenBank/DDBJ whole genome shotgun (WGS) entry which is preliminary data.</text>
</comment>
<keyword evidence="5" id="KW-1185">Reference proteome</keyword>
<organism evidence="4 5">
    <name type="scientific">Bugula neritina</name>
    <name type="common">Brown bryozoan</name>
    <name type="synonym">Sertularia neritina</name>
    <dbReference type="NCBI Taxonomy" id="10212"/>
    <lineage>
        <taxon>Eukaryota</taxon>
        <taxon>Metazoa</taxon>
        <taxon>Spiralia</taxon>
        <taxon>Lophotrochozoa</taxon>
        <taxon>Bryozoa</taxon>
        <taxon>Gymnolaemata</taxon>
        <taxon>Cheilostomatida</taxon>
        <taxon>Flustrina</taxon>
        <taxon>Buguloidea</taxon>
        <taxon>Bugulidae</taxon>
        <taxon>Bugula</taxon>
    </lineage>
</organism>
<evidence type="ECO:0000259" key="3">
    <source>
        <dbReference type="PROSITE" id="PS50041"/>
    </source>
</evidence>
<dbReference type="InterPro" id="IPR016187">
    <property type="entry name" value="CTDL_fold"/>
</dbReference>
<dbReference type="CDD" id="cd00037">
    <property type="entry name" value="CLECT"/>
    <property type="match status" value="1"/>
</dbReference>
<dbReference type="Gene3D" id="3.10.100.10">
    <property type="entry name" value="Mannose-Binding Protein A, subunit A"/>
    <property type="match status" value="1"/>
</dbReference>
<dbReference type="PROSITE" id="PS50041">
    <property type="entry name" value="C_TYPE_LECTIN_2"/>
    <property type="match status" value="1"/>
</dbReference>
<name>A0A7J7IYX8_BUGNE</name>
<dbReference type="Pfam" id="PF00059">
    <property type="entry name" value="Lectin_C"/>
    <property type="match status" value="1"/>
</dbReference>
<dbReference type="FunFam" id="2.20.100.10:FF:000002">
    <property type="entry name" value="Unc-5 netrin receptor C"/>
    <property type="match status" value="1"/>
</dbReference>
<dbReference type="SMART" id="SM00209">
    <property type="entry name" value="TSP1"/>
    <property type="match status" value="3"/>
</dbReference>
<evidence type="ECO:0000313" key="5">
    <source>
        <dbReference type="Proteomes" id="UP000593567"/>
    </source>
</evidence>
<dbReference type="FunFam" id="2.20.100.10:FF:000001">
    <property type="entry name" value="semaphorin-5A isoform X1"/>
    <property type="match status" value="1"/>
</dbReference>
<proteinExistence type="predicted"/>
<dbReference type="AlphaFoldDB" id="A0A7J7IYX8"/>
<dbReference type="PANTHER" id="PTHR22906:SF21">
    <property type="entry name" value="SEMA DOMAIN-CONTAINING PROTEIN"/>
    <property type="match status" value="1"/>
</dbReference>
<dbReference type="OrthoDB" id="446173at2759"/>
<reference evidence="4" key="1">
    <citation type="submission" date="2020-06" db="EMBL/GenBank/DDBJ databases">
        <title>Draft genome of Bugula neritina, a colonial animal packing powerful symbionts and potential medicines.</title>
        <authorList>
            <person name="Rayko M."/>
        </authorList>
    </citation>
    <scope>NUCLEOTIDE SEQUENCE [LARGE SCALE GENOMIC DNA]</scope>
    <source>
        <strain evidence="4">Kwan_BN1</strain>
    </source>
</reference>
<dbReference type="InterPro" id="IPR036383">
    <property type="entry name" value="TSP1_rpt_sf"/>
</dbReference>